<evidence type="ECO:0000313" key="1">
    <source>
        <dbReference type="EMBL" id="MBF8642102.1"/>
    </source>
</evidence>
<proteinExistence type="predicted"/>
<reference evidence="1 4" key="2">
    <citation type="submission" date="2020-10" db="EMBL/GenBank/DDBJ databases">
        <title>Genome sequences of Pseudomonas isolates.</title>
        <authorList>
            <person name="Wessels L."/>
            <person name="Reich F."/>
            <person name="Hammerl J."/>
        </authorList>
    </citation>
    <scope>NUCLEOTIDE SEQUENCE [LARGE SCALE GENOMIC DNA]</scope>
    <source>
        <strain evidence="1 4">20-MO00624-0</strain>
    </source>
</reference>
<protein>
    <submittedName>
        <fullName evidence="2">Uncharacterized protein</fullName>
    </submittedName>
</protein>
<accession>A0A2X2D1E9</accession>
<dbReference type="EMBL" id="UAUF01000014">
    <property type="protein sequence ID" value="SPZ13144.1"/>
    <property type="molecule type" value="Genomic_DNA"/>
</dbReference>
<gene>
    <name evidence="1" type="ORF">IRZ65_15560</name>
    <name evidence="2" type="ORF">NCTC11842_04865</name>
</gene>
<keyword evidence="4" id="KW-1185">Reference proteome</keyword>
<dbReference type="Proteomes" id="UP000250443">
    <property type="component" value="Unassembled WGS sequence"/>
</dbReference>
<dbReference type="EMBL" id="JADMCD010000008">
    <property type="protein sequence ID" value="MBF8642102.1"/>
    <property type="molecule type" value="Genomic_DNA"/>
</dbReference>
<organism evidence="2 3">
    <name type="scientific">Pseudomonas luteola</name>
    <dbReference type="NCBI Taxonomy" id="47886"/>
    <lineage>
        <taxon>Bacteria</taxon>
        <taxon>Pseudomonadati</taxon>
        <taxon>Pseudomonadota</taxon>
        <taxon>Gammaproteobacteria</taxon>
        <taxon>Pseudomonadales</taxon>
        <taxon>Pseudomonadaceae</taxon>
        <taxon>Pseudomonas</taxon>
    </lineage>
</organism>
<sequence>MVEIEIEGNNVVFTVKGIHKLWALKSQLTIPQSHILAARQDDTVLQGWKGWKAPGTKIPNILTAGTFYLEGEQVFWDVSHAERAIIIDLEDEQYKRLIIEVEHPEGAIELLSSLIEANKGNV</sequence>
<evidence type="ECO:0000313" key="3">
    <source>
        <dbReference type="Proteomes" id="UP000250443"/>
    </source>
</evidence>
<name>A0A2X2D1E9_PSELU</name>
<dbReference type="RefSeq" id="WP_010796600.1">
    <property type="nucleotide sequence ID" value="NZ_CP044086.1"/>
</dbReference>
<evidence type="ECO:0000313" key="2">
    <source>
        <dbReference type="EMBL" id="SPZ13144.1"/>
    </source>
</evidence>
<dbReference type="GeneID" id="300265356"/>
<dbReference type="Proteomes" id="UP000626180">
    <property type="component" value="Unassembled WGS sequence"/>
</dbReference>
<dbReference type="AlphaFoldDB" id="A0A2X2D1E9"/>
<evidence type="ECO:0000313" key="4">
    <source>
        <dbReference type="Proteomes" id="UP000626180"/>
    </source>
</evidence>
<reference evidence="2 3" key="1">
    <citation type="submission" date="2018-06" db="EMBL/GenBank/DDBJ databases">
        <authorList>
            <consortium name="Pathogen Informatics"/>
            <person name="Doyle S."/>
        </authorList>
    </citation>
    <scope>NUCLEOTIDE SEQUENCE [LARGE SCALE GENOMIC DNA]</scope>
    <source>
        <strain evidence="2 3">NCTC11842</strain>
    </source>
</reference>